<gene>
    <name evidence="1" type="ORF">BKG93_02280</name>
</gene>
<comment type="caution">
    <text evidence="1">The sequence shown here is derived from an EMBL/GenBank/DDBJ whole genome shotgun (WGS) entry which is preliminary data.</text>
</comment>
<dbReference type="Proteomes" id="UP000189549">
    <property type="component" value="Unassembled WGS sequence"/>
</dbReference>
<name>A0A1V3L9V4_9PAST</name>
<dbReference type="AlphaFoldDB" id="A0A1V3L9V4"/>
<reference evidence="1 2" key="1">
    <citation type="submission" date="2016-10" db="EMBL/GenBank/DDBJ databases">
        <title>Rodentibacter gen. nov. and new species.</title>
        <authorList>
            <person name="Christensen H."/>
        </authorList>
    </citation>
    <scope>NUCLEOTIDE SEQUENCE [LARGE SCALE GENOMIC DNA]</scope>
    <source>
        <strain evidence="1 2">Ppn157</strain>
    </source>
</reference>
<evidence type="ECO:0000313" key="2">
    <source>
        <dbReference type="Proteomes" id="UP000189549"/>
    </source>
</evidence>
<dbReference type="RefSeq" id="WP_077475289.1">
    <property type="nucleotide sequence ID" value="NZ_MLAH01000012.1"/>
</dbReference>
<accession>A0A1V3L9V4</accession>
<dbReference type="EMBL" id="MLAH01000012">
    <property type="protein sequence ID" value="OOF86709.1"/>
    <property type="molecule type" value="Genomic_DNA"/>
</dbReference>
<sequence length="124" mass="13720">MAEKYAGSAVLEVDGVEIEIQDLNVTKQTGRKLVKTMNSEGRARGFAKGIATWEISLTAAMPIDGSEIDWAEISDAKITIYPLNQDDKRTSYLGCFTTQVGEKYTVDNEAVIDIQMNVLKEVKE</sequence>
<organism evidence="1 2">
    <name type="scientific">Rodentibacter ratti</name>
    <dbReference type="NCBI Taxonomy" id="1906745"/>
    <lineage>
        <taxon>Bacteria</taxon>
        <taxon>Pseudomonadati</taxon>
        <taxon>Pseudomonadota</taxon>
        <taxon>Gammaproteobacteria</taxon>
        <taxon>Pasteurellales</taxon>
        <taxon>Pasteurellaceae</taxon>
        <taxon>Rodentibacter</taxon>
    </lineage>
</organism>
<evidence type="ECO:0000313" key="1">
    <source>
        <dbReference type="EMBL" id="OOF86709.1"/>
    </source>
</evidence>
<proteinExistence type="predicted"/>
<protein>
    <submittedName>
        <fullName evidence="1">Phage tail protein</fullName>
    </submittedName>
</protein>